<dbReference type="Gene3D" id="1.10.260.40">
    <property type="entry name" value="lambda repressor-like DNA-binding domains"/>
    <property type="match status" value="1"/>
</dbReference>
<dbReference type="Pfam" id="PF01381">
    <property type="entry name" value="HTH_3"/>
    <property type="match status" value="1"/>
</dbReference>
<dbReference type="SMART" id="SM00530">
    <property type="entry name" value="HTH_XRE"/>
    <property type="match status" value="1"/>
</dbReference>
<evidence type="ECO:0000259" key="1">
    <source>
        <dbReference type="PROSITE" id="PS50943"/>
    </source>
</evidence>
<keyword evidence="3" id="KW-1185">Reference proteome</keyword>
<dbReference type="SUPFAM" id="SSF47413">
    <property type="entry name" value="lambda repressor-like DNA-binding domains"/>
    <property type="match status" value="1"/>
</dbReference>
<dbReference type="PROSITE" id="PS50943">
    <property type="entry name" value="HTH_CROC1"/>
    <property type="match status" value="1"/>
</dbReference>
<dbReference type="Proteomes" id="UP001575105">
    <property type="component" value="Unassembled WGS sequence"/>
</dbReference>
<accession>A0ABV4U7C9</accession>
<evidence type="ECO:0000313" key="2">
    <source>
        <dbReference type="EMBL" id="MFA9479421.1"/>
    </source>
</evidence>
<protein>
    <submittedName>
        <fullName evidence="2">Helix-turn-helix domain-containing protein</fullName>
    </submittedName>
</protein>
<proteinExistence type="predicted"/>
<gene>
    <name evidence="2" type="ORF">ACERK3_14120</name>
</gene>
<evidence type="ECO:0000313" key="3">
    <source>
        <dbReference type="Proteomes" id="UP001575105"/>
    </source>
</evidence>
<dbReference type="InterPro" id="IPR010982">
    <property type="entry name" value="Lambda_DNA-bd_dom_sf"/>
</dbReference>
<feature type="domain" description="HTH cro/C1-type" evidence="1">
    <location>
        <begin position="55"/>
        <end position="111"/>
    </location>
</feature>
<dbReference type="EMBL" id="JBGUBD010000008">
    <property type="protein sequence ID" value="MFA9479421.1"/>
    <property type="molecule type" value="Genomic_DNA"/>
</dbReference>
<sequence>MPDIRRSTKKLNPEQIRKLKAQAEQIDREDAAAIKTQGRAIFAHHERLRDILHALVAERKRQGLSLTDLAERTGIAKSNLSRLENSDNTTPNLDTLERYARAVGKTLRVELTDAA</sequence>
<dbReference type="CDD" id="cd00093">
    <property type="entry name" value="HTH_XRE"/>
    <property type="match status" value="1"/>
</dbReference>
<reference evidence="2 3" key="1">
    <citation type="submission" date="2024-08" db="EMBL/GenBank/DDBJ databases">
        <title>Whole-genome sequencing of halo(alkali)philic microorganisms from hypersaline lakes.</title>
        <authorList>
            <person name="Sorokin D.Y."/>
            <person name="Merkel A.Y."/>
            <person name="Messina E."/>
            <person name="Yakimov M."/>
        </authorList>
    </citation>
    <scope>NUCLEOTIDE SEQUENCE [LARGE SCALE GENOMIC DNA]</scope>
    <source>
        <strain evidence="2 3">AB-hyl4</strain>
    </source>
</reference>
<dbReference type="RefSeq" id="WP_425346340.1">
    <property type="nucleotide sequence ID" value="NZ_JBGUBD010000008.1"/>
</dbReference>
<name>A0ABV4U7C9_9BACT</name>
<comment type="caution">
    <text evidence="2">The sequence shown here is derived from an EMBL/GenBank/DDBJ whole genome shotgun (WGS) entry which is preliminary data.</text>
</comment>
<dbReference type="InterPro" id="IPR001387">
    <property type="entry name" value="Cro/C1-type_HTH"/>
</dbReference>
<organism evidence="2 3">
    <name type="scientific">Natronomicrosphaera hydrolytica</name>
    <dbReference type="NCBI Taxonomy" id="3242702"/>
    <lineage>
        <taxon>Bacteria</taxon>
        <taxon>Pseudomonadati</taxon>
        <taxon>Planctomycetota</taxon>
        <taxon>Phycisphaerae</taxon>
        <taxon>Phycisphaerales</taxon>
        <taxon>Phycisphaeraceae</taxon>
        <taxon>Natronomicrosphaera</taxon>
    </lineage>
</organism>